<dbReference type="EMBL" id="LR797030">
    <property type="protein sequence ID" value="CAB4183307.1"/>
    <property type="molecule type" value="Genomic_DNA"/>
</dbReference>
<dbReference type="InterPro" id="IPR050628">
    <property type="entry name" value="SNF2_RAD54_helicase_TF"/>
</dbReference>
<evidence type="ECO:0000256" key="2">
    <source>
        <dbReference type="ARBA" id="ARBA00022801"/>
    </source>
</evidence>
<evidence type="ECO:0000313" key="5">
    <source>
        <dbReference type="EMBL" id="CAB4183307.1"/>
    </source>
</evidence>
<dbReference type="GO" id="GO:0006281">
    <property type="term" value="P:DNA repair"/>
    <property type="evidence" value="ECO:0007669"/>
    <property type="project" value="TreeGrafter"/>
</dbReference>
<dbReference type="EMBL" id="LR798376">
    <property type="protein sequence ID" value="CAB5227498.1"/>
    <property type="molecule type" value="Genomic_DNA"/>
</dbReference>
<dbReference type="InterPro" id="IPR014001">
    <property type="entry name" value="Helicase_ATP-bd"/>
</dbReference>
<evidence type="ECO:0000256" key="3">
    <source>
        <dbReference type="ARBA" id="ARBA00022840"/>
    </source>
</evidence>
<evidence type="ECO:0000259" key="4">
    <source>
        <dbReference type="PROSITE" id="PS51192"/>
    </source>
</evidence>
<keyword evidence="2" id="KW-0378">Hydrolase</keyword>
<dbReference type="GO" id="GO:0008094">
    <property type="term" value="F:ATP-dependent activity, acting on DNA"/>
    <property type="evidence" value="ECO:0007669"/>
    <property type="project" value="TreeGrafter"/>
</dbReference>
<organism evidence="5">
    <name type="scientific">uncultured Caudovirales phage</name>
    <dbReference type="NCBI Taxonomy" id="2100421"/>
    <lineage>
        <taxon>Viruses</taxon>
        <taxon>Duplodnaviria</taxon>
        <taxon>Heunggongvirae</taxon>
        <taxon>Uroviricota</taxon>
        <taxon>Caudoviricetes</taxon>
        <taxon>Peduoviridae</taxon>
        <taxon>Maltschvirus</taxon>
        <taxon>Maltschvirus maltsch</taxon>
    </lineage>
</organism>
<proteinExistence type="predicted"/>
<dbReference type="GO" id="GO:0016787">
    <property type="term" value="F:hydrolase activity"/>
    <property type="evidence" value="ECO:0007669"/>
    <property type="project" value="UniProtKB-KW"/>
</dbReference>
<gene>
    <name evidence="5" type="ORF">UFOVP1077_52</name>
    <name evidence="6" type="ORF">UFOVP1316_40</name>
    <name evidence="7" type="ORF">UFOVP1428_49</name>
    <name evidence="8" type="ORF">UFOVP1526_50</name>
</gene>
<name>A0A6J5QLF5_9CAUD</name>
<dbReference type="GO" id="GO:0004386">
    <property type="term" value="F:helicase activity"/>
    <property type="evidence" value="ECO:0007669"/>
    <property type="project" value="UniProtKB-KW"/>
</dbReference>
<dbReference type="InterPro" id="IPR000330">
    <property type="entry name" value="SNF2_N"/>
</dbReference>
<evidence type="ECO:0000313" key="6">
    <source>
        <dbReference type="EMBL" id="CAB4197938.1"/>
    </source>
</evidence>
<keyword evidence="3" id="KW-0067">ATP-binding</keyword>
<dbReference type="Gene3D" id="3.40.50.300">
    <property type="entry name" value="P-loop containing nucleotide triphosphate hydrolases"/>
    <property type="match status" value="1"/>
</dbReference>
<dbReference type="Gene3D" id="3.40.50.10810">
    <property type="entry name" value="Tandem AAA-ATPase domain"/>
    <property type="match status" value="1"/>
</dbReference>
<sequence length="476" mass="54105">MRFSPHPYQLQMHDHMIEHDRSALFAGMGLGKTSTSLLVIDSSFVLDPGRTLVIAPKRVAQSTWPDEIKKWDNFRNLECSVIVGTPAERRAALKRDASVYTTNYENLPWLIEEIGKKPWPFKRAIADESTKLKNFRLRGGTRRAFHLGKVAHKEVRYWTNLTGTPAPKGLIDLWGQMWFVDAGQRLGRTVDAFKQRFFETQFIPNPSDPKARAWPELIPREFAQEQIQKLLSDVCMTVEAKDHFKLPELIVNKIMIELPSKAMKTYREMEKKLYTEIKGNGIEAFNAGAKTGKCHQIANGACYLTEELGDDESRKNKEWVEIHDAKLQALESVLEESSGAPVLVAYHFKSDLARLLRAFPHARVLDDDPRTITEWNAGRIPVLLAHPASAGHGLNLQHGGNILVYFSVSWNNENHAQILERIGPTRQAQSGYDRPVFVHYILAADTVDEDIVERLETNESIQSVLMKGLKRRIAHV</sequence>
<dbReference type="PANTHER" id="PTHR45626">
    <property type="entry name" value="TRANSCRIPTION TERMINATION FACTOR 2-RELATED"/>
    <property type="match status" value="1"/>
</dbReference>
<dbReference type="PROSITE" id="PS51192">
    <property type="entry name" value="HELICASE_ATP_BIND_1"/>
    <property type="match status" value="1"/>
</dbReference>
<dbReference type="InterPro" id="IPR038718">
    <property type="entry name" value="SNF2-like_sf"/>
</dbReference>
<keyword evidence="5" id="KW-0347">Helicase</keyword>
<dbReference type="SUPFAM" id="SSF52540">
    <property type="entry name" value="P-loop containing nucleoside triphosphate hydrolases"/>
    <property type="match status" value="2"/>
</dbReference>
<reference evidence="5" key="1">
    <citation type="submission" date="2020-05" db="EMBL/GenBank/DDBJ databases">
        <authorList>
            <person name="Chiriac C."/>
            <person name="Salcher M."/>
            <person name="Ghai R."/>
            <person name="Kavagutti S V."/>
        </authorList>
    </citation>
    <scope>NUCLEOTIDE SEQUENCE</scope>
</reference>
<dbReference type="EMBL" id="LR797268">
    <property type="protein sequence ID" value="CAB4197938.1"/>
    <property type="molecule type" value="Genomic_DNA"/>
</dbReference>
<evidence type="ECO:0000313" key="7">
    <source>
        <dbReference type="EMBL" id="CAB4211444.1"/>
    </source>
</evidence>
<dbReference type="SMART" id="SM00487">
    <property type="entry name" value="DEXDc"/>
    <property type="match status" value="1"/>
</dbReference>
<dbReference type="InterPro" id="IPR027417">
    <property type="entry name" value="P-loop_NTPase"/>
</dbReference>
<dbReference type="GO" id="GO:0005524">
    <property type="term" value="F:ATP binding"/>
    <property type="evidence" value="ECO:0007669"/>
    <property type="project" value="UniProtKB-KW"/>
</dbReference>
<protein>
    <submittedName>
        <fullName evidence="5">HepA Superfamily II DNA/RNA helicases, SNF2 family</fullName>
    </submittedName>
</protein>
<evidence type="ECO:0000256" key="1">
    <source>
        <dbReference type="ARBA" id="ARBA00022741"/>
    </source>
</evidence>
<evidence type="ECO:0000313" key="8">
    <source>
        <dbReference type="EMBL" id="CAB5227498.1"/>
    </source>
</evidence>
<dbReference type="Pfam" id="PF00176">
    <property type="entry name" value="SNF2-rel_dom"/>
    <property type="match status" value="1"/>
</dbReference>
<dbReference type="EMBL" id="LR797374">
    <property type="protein sequence ID" value="CAB4211444.1"/>
    <property type="molecule type" value="Genomic_DNA"/>
</dbReference>
<feature type="domain" description="Helicase ATP-binding" evidence="4">
    <location>
        <begin position="13"/>
        <end position="183"/>
    </location>
</feature>
<accession>A0A6J5QLF5</accession>
<keyword evidence="1" id="KW-0547">Nucleotide-binding</keyword>